<dbReference type="AlphaFoldDB" id="A0A938XXS2"/>
<dbReference type="InterPro" id="IPR011344">
    <property type="entry name" value="ssDNA-bd"/>
</dbReference>
<comment type="caution">
    <text evidence="2">Lacks conserved residue(s) required for the propagation of feature annotation.</text>
</comment>
<organism evidence="5 6">
    <name type="scientific">Halanaerobacter jeridensis</name>
    <dbReference type="NCBI Taxonomy" id="706427"/>
    <lineage>
        <taxon>Bacteria</taxon>
        <taxon>Bacillati</taxon>
        <taxon>Bacillota</taxon>
        <taxon>Clostridia</taxon>
        <taxon>Halanaerobiales</taxon>
        <taxon>Halobacteroidaceae</taxon>
        <taxon>Halanaerobacter</taxon>
    </lineage>
</organism>
<comment type="caution">
    <text evidence="5">The sequence shown here is derived from an EMBL/GenBank/DDBJ whole genome shotgun (WGS) entry which is preliminary data.</text>
</comment>
<accession>A0A938XXS2</accession>
<dbReference type="Gene3D" id="2.40.50.140">
    <property type="entry name" value="Nucleic acid-binding proteins"/>
    <property type="match status" value="1"/>
</dbReference>
<comment type="subunit">
    <text evidence="2">Homotetramer.</text>
</comment>
<dbReference type="HAMAP" id="MF_00984">
    <property type="entry name" value="SSB"/>
    <property type="match status" value="1"/>
</dbReference>
<reference evidence="5" key="1">
    <citation type="submission" date="2021-01" db="EMBL/GenBank/DDBJ databases">
        <title>Genomic Encyclopedia of Type Strains, Phase IV (KMG-IV): sequencing the most valuable type-strain genomes for metagenomic binning, comparative biology and taxonomic classification.</title>
        <authorList>
            <person name="Goeker M."/>
        </authorList>
    </citation>
    <scope>NUCLEOTIDE SEQUENCE</scope>
    <source>
        <strain evidence="5">DSM 23230</strain>
    </source>
</reference>
<dbReference type="RefSeq" id="WP_204702357.1">
    <property type="nucleotide sequence ID" value="NZ_JAFBDQ010000014.1"/>
</dbReference>
<dbReference type="GO" id="GO:0006260">
    <property type="term" value="P:DNA replication"/>
    <property type="evidence" value="ECO:0007669"/>
    <property type="project" value="InterPro"/>
</dbReference>
<evidence type="ECO:0000256" key="3">
    <source>
        <dbReference type="PIRNR" id="PIRNR002070"/>
    </source>
</evidence>
<feature type="compositionally biased region" description="Low complexity" evidence="4">
    <location>
        <begin position="112"/>
        <end position="124"/>
    </location>
</feature>
<keyword evidence="6" id="KW-1185">Reference proteome</keyword>
<evidence type="ECO:0000256" key="4">
    <source>
        <dbReference type="SAM" id="MobiDB-lite"/>
    </source>
</evidence>
<feature type="region of interest" description="Disordered" evidence="4">
    <location>
        <begin position="106"/>
        <end position="136"/>
    </location>
</feature>
<dbReference type="NCBIfam" id="TIGR00621">
    <property type="entry name" value="ssb"/>
    <property type="match status" value="1"/>
</dbReference>
<name>A0A938XXS2_9FIRM</name>
<dbReference type="InterPro" id="IPR000424">
    <property type="entry name" value="Primosome_PriB/ssb"/>
</dbReference>
<dbReference type="GO" id="GO:0009295">
    <property type="term" value="C:nucleoid"/>
    <property type="evidence" value="ECO:0007669"/>
    <property type="project" value="TreeGrafter"/>
</dbReference>
<evidence type="ECO:0000256" key="1">
    <source>
        <dbReference type="ARBA" id="ARBA00023125"/>
    </source>
</evidence>
<evidence type="ECO:0000256" key="2">
    <source>
        <dbReference type="HAMAP-Rule" id="MF_00984"/>
    </source>
</evidence>
<gene>
    <name evidence="5" type="ORF">JOC47_002478</name>
</gene>
<dbReference type="SUPFAM" id="SSF50249">
    <property type="entry name" value="Nucleic acid-binding proteins"/>
    <property type="match status" value="1"/>
</dbReference>
<dbReference type="PIRSF" id="PIRSF002070">
    <property type="entry name" value="SSB"/>
    <property type="match status" value="1"/>
</dbReference>
<sequence>MLNKIILIGRLTDDPELRYTANGTAVCNFTLAVQRPFKNREGDYDADFVDIVVWRKQAETCANHLGKGRLVAVDGRLQIRTYETDEGYNRRVSEVVANDVRFLEWPDDNKRSNNQKQSNQQQDHQQIDEEELDVPF</sequence>
<dbReference type="InterPro" id="IPR012340">
    <property type="entry name" value="NA-bd_OB-fold"/>
</dbReference>
<dbReference type="Proteomes" id="UP000774000">
    <property type="component" value="Unassembled WGS sequence"/>
</dbReference>
<dbReference type="GO" id="GO:0003697">
    <property type="term" value="F:single-stranded DNA binding"/>
    <property type="evidence" value="ECO:0007669"/>
    <property type="project" value="UniProtKB-UniRule"/>
</dbReference>
<dbReference type="CDD" id="cd04496">
    <property type="entry name" value="SSB_OBF"/>
    <property type="match status" value="1"/>
</dbReference>
<dbReference type="PROSITE" id="PS50935">
    <property type="entry name" value="SSB"/>
    <property type="match status" value="1"/>
</dbReference>
<dbReference type="PANTHER" id="PTHR10302:SF27">
    <property type="entry name" value="SINGLE-STRANDED DNA-BINDING PROTEIN"/>
    <property type="match status" value="1"/>
</dbReference>
<evidence type="ECO:0000313" key="5">
    <source>
        <dbReference type="EMBL" id="MBM7557612.1"/>
    </source>
</evidence>
<evidence type="ECO:0000313" key="6">
    <source>
        <dbReference type="Proteomes" id="UP000774000"/>
    </source>
</evidence>
<dbReference type="EMBL" id="JAFBDQ010000014">
    <property type="protein sequence ID" value="MBM7557612.1"/>
    <property type="molecule type" value="Genomic_DNA"/>
</dbReference>
<proteinExistence type="inferred from homology"/>
<keyword evidence="1 2" id="KW-0238">DNA-binding</keyword>
<protein>
    <recommendedName>
        <fullName evidence="2 3">Single-stranded DNA-binding protein</fullName>
        <shortName evidence="2">SSB</shortName>
    </recommendedName>
</protein>
<dbReference type="Pfam" id="PF00436">
    <property type="entry name" value="SSB"/>
    <property type="match status" value="1"/>
</dbReference>
<dbReference type="PANTHER" id="PTHR10302">
    <property type="entry name" value="SINGLE-STRANDED DNA-BINDING PROTEIN"/>
    <property type="match status" value="1"/>
</dbReference>